<proteinExistence type="predicted"/>
<dbReference type="EMBL" id="GBXM01078223">
    <property type="protein sequence ID" value="JAH30354.1"/>
    <property type="molecule type" value="Transcribed_RNA"/>
</dbReference>
<sequence length="32" mass="3700">MCYIFTDIQPAVRLSLLWLTYHSSSVLISDLN</sequence>
<reference evidence="1" key="1">
    <citation type="submission" date="2014-11" db="EMBL/GenBank/DDBJ databases">
        <authorList>
            <person name="Amaro Gonzalez C."/>
        </authorList>
    </citation>
    <scope>NUCLEOTIDE SEQUENCE</scope>
</reference>
<reference evidence="1" key="2">
    <citation type="journal article" date="2015" name="Fish Shellfish Immunol.">
        <title>Early steps in the European eel (Anguilla anguilla)-Vibrio vulnificus interaction in the gills: Role of the RtxA13 toxin.</title>
        <authorList>
            <person name="Callol A."/>
            <person name="Pajuelo D."/>
            <person name="Ebbesson L."/>
            <person name="Teles M."/>
            <person name="MacKenzie S."/>
            <person name="Amaro C."/>
        </authorList>
    </citation>
    <scope>NUCLEOTIDE SEQUENCE</scope>
</reference>
<protein>
    <submittedName>
        <fullName evidence="1">Uncharacterized protein</fullName>
    </submittedName>
</protein>
<dbReference type="AlphaFoldDB" id="A0A0E9RMR0"/>
<accession>A0A0E9RMR0</accession>
<evidence type="ECO:0000313" key="1">
    <source>
        <dbReference type="EMBL" id="JAH30354.1"/>
    </source>
</evidence>
<organism evidence="1">
    <name type="scientific">Anguilla anguilla</name>
    <name type="common">European freshwater eel</name>
    <name type="synonym">Muraena anguilla</name>
    <dbReference type="NCBI Taxonomy" id="7936"/>
    <lineage>
        <taxon>Eukaryota</taxon>
        <taxon>Metazoa</taxon>
        <taxon>Chordata</taxon>
        <taxon>Craniata</taxon>
        <taxon>Vertebrata</taxon>
        <taxon>Euteleostomi</taxon>
        <taxon>Actinopterygii</taxon>
        <taxon>Neopterygii</taxon>
        <taxon>Teleostei</taxon>
        <taxon>Anguilliformes</taxon>
        <taxon>Anguillidae</taxon>
        <taxon>Anguilla</taxon>
    </lineage>
</organism>
<name>A0A0E9RMR0_ANGAN</name>